<dbReference type="AlphaFoldDB" id="A0A8T0EZW9"/>
<sequence>MTTEVTSFRGGGNRLPASHLIGIASIILFFLGLGQTRKAILEGDVMLGGLFPVHQKGLKTKCGAIFKDRGIQRLEAMLFAVEKINSDPTLLEKIKLGAIILDTCSSDSYALNQSLEFIRASINTVDATTFECADGSAPTMKFTTKAITGVVGGSYSEVSLQVANLLRLFKIPQISPASTGTSLSDKTRYDFFARTVPPDTFQAIALVDLVQSFNWSYVSLVSSEGQYGDSGMTAFQKEARSRNICIAVNEKVPHSATEEVFDSIYQNLLQKISARGVVLFTRAEDAAGVLRAAMRSRKHVFTWVASDGWGKQEKLVEGLERAAEGAITVELASTEIAEFNDYMKNLTPTTNIRNPWFEEYWESVFSCTLPQNVKPNSNSSVVVCSPNLRLDESVGYNQESKVQFVVDAVYAFAHALDKVWRDLCEPKGEAHCHEMRTLDGATLYLDYILNVSFTDLAGNQVKFDRQGDGLGRYTIYNYQRDDNSSAYHYKVVGKWFDGLHMDLNDVKWPSGRLTSSICSEPCGIGEVKITQSGDVCCWICHKCHPWEYVVDEFTCMDCGHGRWPYPHKQSCYDLDQQHMRWDSLFAIVPMAIATFGILLTFWVMVVFFRNNDTPIVKAAGRELSYLLLTGITLCYIMTFVMLAKPTRIICGLQRFGIGFSFAIIYSSLLTKTNRISRIFESARRSARRPSFISPKSQLAIASVLISVQVIGTAVWFLLEPPGTRQYYPDGKRNQVILKCSIRDSSFLLSLIYNMLLITICTVYAVKTRKIPENFNESKFIGFTMYTTCIIWLAFVPIYFGTGNSFEVQITTLCVSTSLSAYVALFCLFSPKVYIIIFHPDKNVRKLTMNSATYKRAPTSSTCGTSVNQGNGKGTTVEQVKLSVHMTPSREQTTETDKDSLASL</sequence>
<keyword evidence="8 15" id="KW-0675">Receptor</keyword>
<dbReference type="Pfam" id="PF00003">
    <property type="entry name" value="7tm_3"/>
    <property type="match status" value="1"/>
</dbReference>
<evidence type="ECO:0000256" key="12">
    <source>
        <dbReference type="SAM" id="MobiDB-lite"/>
    </source>
</evidence>
<comment type="caution">
    <text evidence="15">The sequence shown here is derived from an EMBL/GenBank/DDBJ whole genome shotgun (WGS) entry which is preliminary data.</text>
</comment>
<reference evidence="15" key="2">
    <citation type="submission" date="2020-06" db="EMBL/GenBank/DDBJ databases">
        <authorList>
            <person name="Sheffer M."/>
        </authorList>
    </citation>
    <scope>NUCLEOTIDE SEQUENCE</scope>
</reference>
<organism evidence="15 16">
    <name type="scientific">Argiope bruennichi</name>
    <name type="common">Wasp spider</name>
    <name type="synonym">Aranea bruennichi</name>
    <dbReference type="NCBI Taxonomy" id="94029"/>
    <lineage>
        <taxon>Eukaryota</taxon>
        <taxon>Metazoa</taxon>
        <taxon>Ecdysozoa</taxon>
        <taxon>Arthropoda</taxon>
        <taxon>Chelicerata</taxon>
        <taxon>Arachnida</taxon>
        <taxon>Araneae</taxon>
        <taxon>Araneomorphae</taxon>
        <taxon>Entelegynae</taxon>
        <taxon>Araneoidea</taxon>
        <taxon>Araneidae</taxon>
        <taxon>Argiope</taxon>
    </lineage>
</organism>
<dbReference type="PANTHER" id="PTHR24060">
    <property type="entry name" value="METABOTROPIC GLUTAMATE RECEPTOR"/>
    <property type="match status" value="1"/>
</dbReference>
<dbReference type="InterPro" id="IPR000337">
    <property type="entry name" value="GPCR_3"/>
</dbReference>
<dbReference type="InterPro" id="IPR017978">
    <property type="entry name" value="GPCR_3_C"/>
</dbReference>
<dbReference type="Gene3D" id="2.10.50.30">
    <property type="entry name" value="GPCR, family 3, nine cysteines domain"/>
    <property type="match status" value="1"/>
</dbReference>
<proteinExistence type="inferred from homology"/>
<keyword evidence="5 13" id="KW-1133">Transmembrane helix</keyword>
<protein>
    <submittedName>
        <fullName evidence="15">Metabotropic glutamate receptor like protein</fullName>
    </submittedName>
</protein>
<evidence type="ECO:0000256" key="2">
    <source>
        <dbReference type="ARBA" id="ARBA00007242"/>
    </source>
</evidence>
<accession>A0A8T0EZW9</accession>
<dbReference type="Proteomes" id="UP000807504">
    <property type="component" value="Unassembled WGS sequence"/>
</dbReference>
<dbReference type="CDD" id="cd15934">
    <property type="entry name" value="7tmC_mGluRs_group2_3"/>
    <property type="match status" value="1"/>
</dbReference>
<dbReference type="InterPro" id="IPR011500">
    <property type="entry name" value="GPCR_3_9-Cys_dom"/>
</dbReference>
<dbReference type="OrthoDB" id="425344at2759"/>
<keyword evidence="4 13" id="KW-0812">Transmembrane</keyword>
<feature type="transmembrane region" description="Helical" evidence="13">
    <location>
        <begin position="777"/>
        <end position="799"/>
    </location>
</feature>
<feature type="region of interest" description="Disordered" evidence="12">
    <location>
        <begin position="883"/>
        <end position="903"/>
    </location>
</feature>
<evidence type="ECO:0000256" key="11">
    <source>
        <dbReference type="ARBA" id="ARBA00054813"/>
    </source>
</evidence>
<dbReference type="FunFam" id="3.40.50.2300:FF:000145">
    <property type="entry name" value="Glutamate receptor, metabotropic"/>
    <property type="match status" value="1"/>
</dbReference>
<evidence type="ECO:0000256" key="7">
    <source>
        <dbReference type="ARBA" id="ARBA00023136"/>
    </source>
</evidence>
<evidence type="ECO:0000256" key="5">
    <source>
        <dbReference type="ARBA" id="ARBA00022989"/>
    </source>
</evidence>
<feature type="domain" description="G-protein coupled receptors family 3 profile" evidence="14">
    <location>
        <begin position="585"/>
        <end position="851"/>
    </location>
</feature>
<evidence type="ECO:0000256" key="1">
    <source>
        <dbReference type="ARBA" id="ARBA00004651"/>
    </source>
</evidence>
<feature type="transmembrane region" description="Helical" evidence="13">
    <location>
        <begin position="819"/>
        <end position="838"/>
    </location>
</feature>
<evidence type="ECO:0000256" key="3">
    <source>
        <dbReference type="ARBA" id="ARBA00022475"/>
    </source>
</evidence>
<evidence type="ECO:0000256" key="6">
    <source>
        <dbReference type="ARBA" id="ARBA00023040"/>
    </source>
</evidence>
<reference evidence="15" key="1">
    <citation type="journal article" date="2020" name="bioRxiv">
        <title>Chromosome-level reference genome of the European wasp spider Argiope bruennichi: a resource for studies on range expansion and evolutionary adaptation.</title>
        <authorList>
            <person name="Sheffer M.M."/>
            <person name="Hoppe A."/>
            <person name="Krehenwinkel H."/>
            <person name="Uhl G."/>
            <person name="Kuss A.W."/>
            <person name="Jensen L."/>
            <person name="Jensen C."/>
            <person name="Gillespie R.G."/>
            <person name="Hoff K.J."/>
            <person name="Prost S."/>
        </authorList>
    </citation>
    <scope>NUCLEOTIDE SEQUENCE</scope>
</reference>
<dbReference type="InterPro" id="IPR050726">
    <property type="entry name" value="mGluR"/>
</dbReference>
<feature type="compositionally biased region" description="Basic and acidic residues" evidence="12">
    <location>
        <begin position="891"/>
        <end position="903"/>
    </location>
</feature>
<dbReference type="GO" id="GO:0005886">
    <property type="term" value="C:plasma membrane"/>
    <property type="evidence" value="ECO:0007669"/>
    <property type="project" value="UniProtKB-SubCell"/>
</dbReference>
<dbReference type="PRINTS" id="PR00248">
    <property type="entry name" value="GPCRMGR"/>
</dbReference>
<comment type="function">
    <text evidence="11">G-protein coupled receptor for glutamate. Ligand binding causes a conformation change that triggers signaling via guanine nucleotide-binding proteins (G proteins) and modulates the activity of down-stream effectors.</text>
</comment>
<evidence type="ECO:0000259" key="14">
    <source>
        <dbReference type="PROSITE" id="PS50259"/>
    </source>
</evidence>
<feature type="transmembrane region" description="Helical" evidence="13">
    <location>
        <begin position="15"/>
        <end position="33"/>
    </location>
</feature>
<name>A0A8T0EZW9_ARGBR</name>
<dbReference type="InterPro" id="IPR038550">
    <property type="entry name" value="GPCR_3_9-Cys_sf"/>
</dbReference>
<comment type="similarity">
    <text evidence="2">Belongs to the G-protein coupled receptor 3 family.</text>
</comment>
<dbReference type="EMBL" id="JABXBU010001863">
    <property type="protein sequence ID" value="KAF8782188.1"/>
    <property type="molecule type" value="Genomic_DNA"/>
</dbReference>
<dbReference type="Gene3D" id="3.40.50.2300">
    <property type="match status" value="2"/>
</dbReference>
<dbReference type="InterPro" id="IPR001828">
    <property type="entry name" value="ANF_lig-bd_rcpt"/>
</dbReference>
<dbReference type="InterPro" id="IPR000162">
    <property type="entry name" value="GPCR_3_mtglu_rcpt"/>
</dbReference>
<dbReference type="PROSITE" id="PS00981">
    <property type="entry name" value="G_PROTEIN_RECEP_F3_3"/>
    <property type="match status" value="1"/>
</dbReference>
<dbReference type="PROSITE" id="PS00980">
    <property type="entry name" value="G_PROTEIN_RECEP_F3_2"/>
    <property type="match status" value="1"/>
</dbReference>
<keyword evidence="6" id="KW-0297">G-protein coupled receptor</keyword>
<keyword evidence="3" id="KW-1003">Cell membrane</keyword>
<dbReference type="FunFam" id="2.10.50.30:FF:000001">
    <property type="entry name" value="metabotropic glutamate receptor 1"/>
    <property type="match status" value="1"/>
</dbReference>
<dbReference type="Pfam" id="PF07562">
    <property type="entry name" value="NCD3G"/>
    <property type="match status" value="1"/>
</dbReference>
<keyword evidence="9" id="KW-0325">Glycoprotein</keyword>
<feature type="transmembrane region" description="Helical" evidence="13">
    <location>
        <begin position="584"/>
        <end position="608"/>
    </location>
</feature>
<feature type="transmembrane region" description="Helical" evidence="13">
    <location>
        <begin position="623"/>
        <end position="643"/>
    </location>
</feature>
<feature type="transmembrane region" description="Helical" evidence="13">
    <location>
        <begin position="698"/>
        <end position="718"/>
    </location>
</feature>
<comment type="subcellular location">
    <subcellularLocation>
        <location evidence="1">Cell membrane</location>
        <topology evidence="1">Multi-pass membrane protein</topology>
    </subcellularLocation>
</comment>
<gene>
    <name evidence="15" type="ORF">HNY73_012509</name>
</gene>
<evidence type="ECO:0000313" key="16">
    <source>
        <dbReference type="Proteomes" id="UP000807504"/>
    </source>
</evidence>
<dbReference type="InterPro" id="IPR028082">
    <property type="entry name" value="Peripla_BP_I"/>
</dbReference>
<keyword evidence="16" id="KW-1185">Reference proteome</keyword>
<evidence type="ECO:0000256" key="4">
    <source>
        <dbReference type="ARBA" id="ARBA00022692"/>
    </source>
</evidence>
<evidence type="ECO:0000313" key="15">
    <source>
        <dbReference type="EMBL" id="KAF8782188.1"/>
    </source>
</evidence>
<dbReference type="PROSITE" id="PS50259">
    <property type="entry name" value="G_PROTEIN_RECEP_F3_4"/>
    <property type="match status" value="1"/>
</dbReference>
<dbReference type="SUPFAM" id="SSF53822">
    <property type="entry name" value="Periplasmic binding protein-like I"/>
    <property type="match status" value="1"/>
</dbReference>
<keyword evidence="7 13" id="KW-0472">Membrane</keyword>
<evidence type="ECO:0000256" key="9">
    <source>
        <dbReference type="ARBA" id="ARBA00023180"/>
    </source>
</evidence>
<evidence type="ECO:0000256" key="8">
    <source>
        <dbReference type="ARBA" id="ARBA00023170"/>
    </source>
</evidence>
<dbReference type="OMA" id="CNIQDMS"/>
<dbReference type="GO" id="GO:0004930">
    <property type="term" value="F:G protein-coupled receptor activity"/>
    <property type="evidence" value="ECO:0007669"/>
    <property type="project" value="UniProtKB-KW"/>
</dbReference>
<evidence type="ECO:0000256" key="10">
    <source>
        <dbReference type="ARBA" id="ARBA00023224"/>
    </source>
</evidence>
<dbReference type="Pfam" id="PF01094">
    <property type="entry name" value="ANF_receptor"/>
    <property type="match status" value="1"/>
</dbReference>
<feature type="transmembrane region" description="Helical" evidence="13">
    <location>
        <begin position="746"/>
        <end position="765"/>
    </location>
</feature>
<keyword evidence="10" id="KW-0807">Transducer</keyword>
<dbReference type="InterPro" id="IPR017979">
    <property type="entry name" value="GPCR_3_CS"/>
</dbReference>
<evidence type="ECO:0000256" key="13">
    <source>
        <dbReference type="SAM" id="Phobius"/>
    </source>
</evidence>
<dbReference type="PRINTS" id="PR00593">
    <property type="entry name" value="MTABOTROPICR"/>
</dbReference>